<feature type="region of interest" description="Disordered" evidence="1">
    <location>
        <begin position="192"/>
        <end position="296"/>
    </location>
</feature>
<feature type="compositionally biased region" description="Low complexity" evidence="1">
    <location>
        <begin position="195"/>
        <end position="206"/>
    </location>
</feature>
<feature type="compositionally biased region" description="Basic and acidic residues" evidence="1">
    <location>
        <begin position="249"/>
        <end position="261"/>
    </location>
</feature>
<feature type="region of interest" description="Disordered" evidence="1">
    <location>
        <begin position="315"/>
        <end position="426"/>
    </location>
</feature>
<feature type="compositionally biased region" description="Polar residues" evidence="1">
    <location>
        <begin position="397"/>
        <end position="419"/>
    </location>
</feature>
<name>A0AA38P2T7_9AGAR</name>
<dbReference type="Proteomes" id="UP001163846">
    <property type="component" value="Unassembled WGS sequence"/>
</dbReference>
<protein>
    <submittedName>
        <fullName evidence="2">Uncharacterized protein</fullName>
    </submittedName>
</protein>
<feature type="compositionally biased region" description="Pro residues" evidence="1">
    <location>
        <begin position="42"/>
        <end position="51"/>
    </location>
</feature>
<organism evidence="2 3">
    <name type="scientific">Lentinula raphanica</name>
    <dbReference type="NCBI Taxonomy" id="153919"/>
    <lineage>
        <taxon>Eukaryota</taxon>
        <taxon>Fungi</taxon>
        <taxon>Dikarya</taxon>
        <taxon>Basidiomycota</taxon>
        <taxon>Agaricomycotina</taxon>
        <taxon>Agaricomycetes</taxon>
        <taxon>Agaricomycetidae</taxon>
        <taxon>Agaricales</taxon>
        <taxon>Marasmiineae</taxon>
        <taxon>Omphalotaceae</taxon>
        <taxon>Lentinula</taxon>
    </lineage>
</organism>
<evidence type="ECO:0000313" key="3">
    <source>
        <dbReference type="Proteomes" id="UP001163846"/>
    </source>
</evidence>
<sequence length="612" mass="65862">MSKPPRHRTERKAKPDDASKALPSQASPHLHLSDRGEASPSLPNPSLPPNPRSTAPQLGLASQLGPDTDSRARTTTHSWHRDNTITPANFTQNPPQSGMHTHSQPRFGTTTPSSAPGNNAPPASHPGSSSSAYWGAERANEYVENVPSQASHYSYRSDQGGAPHPSLHNTIFGNSHSAATQSTALRQLDPTMDLRSSSAAQSIRASLPSDSSSFQQAPMRDVPSRNLGGSLAAGTSTTPHSASTSTYRGTERVPHRPEDIPSHASYMYRPDQGEASHTRQDPGQMLGNTWSMATPPEVPGQLGPAIELQFSSPAQIHRRRSGTITASSTSPNLPPGSSSANMAFQPAQTGSIPGWKSGSSFAGPSHQSGPSSSIRGPDLGIGREEEHDSKREATPEVGSQESSDKVYQSTPNSNHSNSYAPAVPPGKTYRVDEVNKYLEADFTFIRKLPVEEFAKLTMNLDVNKDDWTLSDSVEAAFKNYLDVVASAANEDDKRVYPALVQLLNAFPNDNITFYCQDPKMIQGSLVLESPDVCGVFKKLAEGGDIHDKEGRVVLWGHLATIVECKVKKGKMVEPDFGVAIDTNDKPNEVAAFDRAPKAGQKRSREEGMRLSS</sequence>
<evidence type="ECO:0000313" key="2">
    <source>
        <dbReference type="EMBL" id="KAJ3835278.1"/>
    </source>
</evidence>
<feature type="region of interest" description="Disordered" evidence="1">
    <location>
        <begin position="589"/>
        <end position="612"/>
    </location>
</feature>
<feature type="region of interest" description="Disordered" evidence="1">
    <location>
        <begin position="1"/>
        <end position="132"/>
    </location>
</feature>
<comment type="caution">
    <text evidence="2">The sequence shown here is derived from an EMBL/GenBank/DDBJ whole genome shotgun (WGS) entry which is preliminary data.</text>
</comment>
<feature type="compositionally biased region" description="Basic and acidic residues" evidence="1">
    <location>
        <begin position="602"/>
        <end position="612"/>
    </location>
</feature>
<evidence type="ECO:0000256" key="1">
    <source>
        <dbReference type="SAM" id="MobiDB-lite"/>
    </source>
</evidence>
<feature type="compositionally biased region" description="Basic and acidic residues" evidence="1">
    <location>
        <begin position="381"/>
        <end position="394"/>
    </location>
</feature>
<accession>A0AA38P2T7</accession>
<feature type="compositionally biased region" description="Low complexity" evidence="1">
    <location>
        <begin position="232"/>
        <end position="246"/>
    </location>
</feature>
<dbReference type="AlphaFoldDB" id="A0AA38P2T7"/>
<reference evidence="2" key="1">
    <citation type="submission" date="2022-08" db="EMBL/GenBank/DDBJ databases">
        <authorList>
            <consortium name="DOE Joint Genome Institute"/>
            <person name="Min B."/>
            <person name="Riley R."/>
            <person name="Sierra-Patev S."/>
            <person name="Naranjo-Ortiz M."/>
            <person name="Looney B."/>
            <person name="Konkel Z."/>
            <person name="Slot J.C."/>
            <person name="Sakamoto Y."/>
            <person name="Steenwyk J.L."/>
            <person name="Rokas A."/>
            <person name="Carro J."/>
            <person name="Camarero S."/>
            <person name="Ferreira P."/>
            <person name="Molpeceres G."/>
            <person name="Ruiz-Duenas F.J."/>
            <person name="Serrano A."/>
            <person name="Henrissat B."/>
            <person name="Drula E."/>
            <person name="Hughes K.W."/>
            <person name="Mata J.L."/>
            <person name="Ishikawa N.K."/>
            <person name="Vargas-Isla R."/>
            <person name="Ushijima S."/>
            <person name="Smith C.A."/>
            <person name="Ahrendt S."/>
            <person name="Andreopoulos W."/>
            <person name="He G."/>
            <person name="Labutti K."/>
            <person name="Lipzen A."/>
            <person name="Ng V."/>
            <person name="Sandor L."/>
            <person name="Barry K."/>
            <person name="Martinez A.T."/>
            <person name="Xiao Y."/>
            <person name="Gibbons J.G."/>
            <person name="Terashima K."/>
            <person name="Hibbett D.S."/>
            <person name="Grigoriev I.V."/>
        </authorList>
    </citation>
    <scope>NUCLEOTIDE SEQUENCE</scope>
    <source>
        <strain evidence="2">TFB9207</strain>
    </source>
</reference>
<feature type="region of interest" description="Disordered" evidence="1">
    <location>
        <begin position="152"/>
        <end position="173"/>
    </location>
</feature>
<gene>
    <name evidence="2" type="ORF">F5878DRAFT_317005</name>
</gene>
<keyword evidence="3" id="KW-1185">Reference proteome</keyword>
<feature type="compositionally biased region" description="Basic residues" evidence="1">
    <location>
        <begin position="1"/>
        <end position="11"/>
    </location>
</feature>
<feature type="compositionally biased region" description="Polar residues" evidence="1">
    <location>
        <begin position="84"/>
        <end position="111"/>
    </location>
</feature>
<feature type="compositionally biased region" description="Polar residues" evidence="1">
    <location>
        <begin position="322"/>
        <end position="374"/>
    </location>
</feature>
<dbReference type="EMBL" id="MU806428">
    <property type="protein sequence ID" value="KAJ3835278.1"/>
    <property type="molecule type" value="Genomic_DNA"/>
</dbReference>
<feature type="compositionally biased region" description="Basic and acidic residues" evidence="1">
    <location>
        <begin position="271"/>
        <end position="280"/>
    </location>
</feature>
<proteinExistence type="predicted"/>
<feature type="compositionally biased region" description="Low complexity" evidence="1">
    <location>
        <begin position="112"/>
        <end position="132"/>
    </location>
</feature>